<proteinExistence type="predicted"/>
<dbReference type="OrthoDB" id="2636626at2"/>
<keyword evidence="7" id="KW-1185">Reference proteome</keyword>
<accession>A0A5R9G5K3</accession>
<dbReference type="GO" id="GO:0003700">
    <property type="term" value="F:DNA-binding transcription factor activity"/>
    <property type="evidence" value="ECO:0007669"/>
    <property type="project" value="InterPro"/>
</dbReference>
<dbReference type="InterPro" id="IPR037923">
    <property type="entry name" value="HTH-like"/>
</dbReference>
<dbReference type="EMBL" id="VCIW01000011">
    <property type="protein sequence ID" value="TLS51061.1"/>
    <property type="molecule type" value="Genomic_DNA"/>
</dbReference>
<dbReference type="GO" id="GO:0043565">
    <property type="term" value="F:sequence-specific DNA binding"/>
    <property type="evidence" value="ECO:0007669"/>
    <property type="project" value="InterPro"/>
</dbReference>
<comment type="caution">
    <text evidence="6">The sequence shown here is derived from an EMBL/GenBank/DDBJ whole genome shotgun (WGS) entry which is preliminary data.</text>
</comment>
<keyword evidence="2" id="KW-0805">Transcription regulation</keyword>
<evidence type="ECO:0000313" key="6">
    <source>
        <dbReference type="EMBL" id="TLS51061.1"/>
    </source>
</evidence>
<reference evidence="6 7" key="1">
    <citation type="submission" date="2019-05" db="EMBL/GenBank/DDBJ databases">
        <authorList>
            <person name="Narsing Rao M.P."/>
            <person name="Li W.J."/>
        </authorList>
    </citation>
    <scope>NUCLEOTIDE SEQUENCE [LARGE SCALE GENOMIC DNA]</scope>
    <source>
        <strain evidence="6 7">SYSU_K30003</strain>
    </source>
</reference>
<dbReference type="InterPro" id="IPR009057">
    <property type="entry name" value="Homeodomain-like_sf"/>
</dbReference>
<organism evidence="6 7">
    <name type="scientific">Paenibacillus antri</name>
    <dbReference type="NCBI Taxonomy" id="2582848"/>
    <lineage>
        <taxon>Bacteria</taxon>
        <taxon>Bacillati</taxon>
        <taxon>Bacillota</taxon>
        <taxon>Bacilli</taxon>
        <taxon>Bacillales</taxon>
        <taxon>Paenibacillaceae</taxon>
        <taxon>Paenibacillus</taxon>
    </lineage>
</organism>
<evidence type="ECO:0000256" key="1">
    <source>
        <dbReference type="ARBA" id="ARBA00022490"/>
    </source>
</evidence>
<name>A0A5R9G5K3_9BACL</name>
<dbReference type="InterPro" id="IPR050204">
    <property type="entry name" value="AraC_XylS_family_regulators"/>
</dbReference>
<dbReference type="SMART" id="SM00342">
    <property type="entry name" value="HTH_ARAC"/>
    <property type="match status" value="1"/>
</dbReference>
<sequence>MLASFQYVFWRGKRQFLLEADTNAAWVLFAVEDGAFRFRVGSAAGVAEAGDVVACPPGTLFHRHALSPVTFHFLRLELDDPSPAYLSEGKVRVANRSRLASDLVLLRRFAEDPSPEAERLKRHLLEDIISFCFQDRGREADKSSEDARMTSAAALIRDRAGEKAFGIRQAAEAAGLTPVQFSRKFQAAFRTTPVRYLTECRIKLAKELLADTNLTLEEIAPRCGYENAFYLSRVFKQVVSTSPSAYRKACQV</sequence>
<keyword evidence="4" id="KW-0804">Transcription</keyword>
<dbReference type="InterPro" id="IPR018060">
    <property type="entry name" value="HTH_AraC"/>
</dbReference>
<keyword evidence="3" id="KW-0238">DNA-binding</keyword>
<gene>
    <name evidence="6" type="ORF">FE782_16870</name>
</gene>
<evidence type="ECO:0000313" key="7">
    <source>
        <dbReference type="Proteomes" id="UP000309676"/>
    </source>
</evidence>
<dbReference type="RefSeq" id="WP_138195413.1">
    <property type="nucleotide sequence ID" value="NZ_VCIW01000011.1"/>
</dbReference>
<dbReference type="PROSITE" id="PS01124">
    <property type="entry name" value="HTH_ARAC_FAMILY_2"/>
    <property type="match status" value="1"/>
</dbReference>
<dbReference type="PANTHER" id="PTHR46796">
    <property type="entry name" value="HTH-TYPE TRANSCRIPTIONAL ACTIVATOR RHAS-RELATED"/>
    <property type="match status" value="1"/>
</dbReference>
<keyword evidence="1" id="KW-0963">Cytoplasm</keyword>
<dbReference type="SUPFAM" id="SSF46689">
    <property type="entry name" value="Homeodomain-like"/>
    <property type="match status" value="1"/>
</dbReference>
<protein>
    <submittedName>
        <fullName evidence="6">Helix-turn-helix domain-containing protein</fullName>
    </submittedName>
</protein>
<dbReference type="Pfam" id="PF12833">
    <property type="entry name" value="HTH_18"/>
    <property type="match status" value="1"/>
</dbReference>
<evidence type="ECO:0000256" key="2">
    <source>
        <dbReference type="ARBA" id="ARBA00023015"/>
    </source>
</evidence>
<dbReference type="PANTHER" id="PTHR46796:SF13">
    <property type="entry name" value="HTH-TYPE TRANSCRIPTIONAL ACTIVATOR RHAS"/>
    <property type="match status" value="1"/>
</dbReference>
<evidence type="ECO:0000256" key="4">
    <source>
        <dbReference type="ARBA" id="ARBA00023163"/>
    </source>
</evidence>
<dbReference type="Gene3D" id="1.10.10.60">
    <property type="entry name" value="Homeodomain-like"/>
    <property type="match status" value="2"/>
</dbReference>
<evidence type="ECO:0000259" key="5">
    <source>
        <dbReference type="PROSITE" id="PS01124"/>
    </source>
</evidence>
<dbReference type="SUPFAM" id="SSF51215">
    <property type="entry name" value="Regulatory protein AraC"/>
    <property type="match status" value="1"/>
</dbReference>
<dbReference type="AlphaFoldDB" id="A0A5R9G5K3"/>
<feature type="domain" description="HTH araC/xylS-type" evidence="5">
    <location>
        <begin position="150"/>
        <end position="249"/>
    </location>
</feature>
<dbReference type="Proteomes" id="UP000309676">
    <property type="component" value="Unassembled WGS sequence"/>
</dbReference>
<evidence type="ECO:0000256" key="3">
    <source>
        <dbReference type="ARBA" id="ARBA00023125"/>
    </source>
</evidence>